<dbReference type="InterPro" id="IPR036116">
    <property type="entry name" value="FN3_sf"/>
</dbReference>
<dbReference type="InterPro" id="IPR045087">
    <property type="entry name" value="Cu-oxidase_fam"/>
</dbReference>
<dbReference type="SUPFAM" id="SSF49503">
    <property type="entry name" value="Cupredoxins"/>
    <property type="match status" value="3"/>
</dbReference>
<evidence type="ECO:0000313" key="4">
    <source>
        <dbReference type="EMBL" id="ACB36048.1"/>
    </source>
</evidence>
<reference evidence="4 5" key="1">
    <citation type="submission" date="2008-03" db="EMBL/GenBank/DDBJ databases">
        <title>Complete sequence of Leptothrix cholodnii SP-6.</title>
        <authorList>
            <consortium name="US DOE Joint Genome Institute"/>
            <person name="Copeland A."/>
            <person name="Lucas S."/>
            <person name="Lapidus A."/>
            <person name="Glavina del Rio T."/>
            <person name="Dalin E."/>
            <person name="Tice H."/>
            <person name="Bruce D."/>
            <person name="Goodwin L."/>
            <person name="Pitluck S."/>
            <person name="Chertkov O."/>
            <person name="Brettin T."/>
            <person name="Detter J.C."/>
            <person name="Han C."/>
            <person name="Kuske C.R."/>
            <person name="Schmutz J."/>
            <person name="Larimer F."/>
            <person name="Land M."/>
            <person name="Hauser L."/>
            <person name="Kyrpides N."/>
            <person name="Lykidis A."/>
            <person name="Emerson D."/>
            <person name="Richardson P."/>
        </authorList>
    </citation>
    <scope>NUCLEOTIDE SEQUENCE [LARGE SCALE GENOMIC DNA]</scope>
    <source>
        <strain evidence="5">ATCC 51168 / LMG 8142 / SP-6</strain>
    </source>
</reference>
<dbReference type="eggNOG" id="COG4733">
    <property type="taxonomic scope" value="Bacteria"/>
</dbReference>
<dbReference type="Gene3D" id="2.60.40.420">
    <property type="entry name" value="Cupredoxins - blue copper proteins"/>
    <property type="match status" value="3"/>
</dbReference>
<proteinExistence type="predicted"/>
<dbReference type="PROSITE" id="PS50853">
    <property type="entry name" value="FN3"/>
    <property type="match status" value="3"/>
</dbReference>
<dbReference type="RefSeq" id="WP_012348795.1">
    <property type="nucleotide sequence ID" value="NC_010524.1"/>
</dbReference>
<sequence precursor="true">MRKSTRFIRTPIAAATSVLAVLLGTGLTAQAGVGFGESQDFSGNPVSNIRSHFAHSPRGDRESANPTAADEAARLFGAGKLMGASAVDTGRALRKFVDPLPLPGQPQTMADGTVRYLPVAAPTKWINPQTGQPTGDDYFEVAVIEYKQKLHSDLKNPTTIRGYVQLSTAAVPGKQVPLFYPDGVTPILVQETDARGFLVFNTDGSRKMVQARAVDDPHFLGPVIQARQGVPTRLKFINLLPFGRAELGAPDADGKPVVTARNGDIFLPLDKSIAGSGLGPDGFTEYTQNRANIHLHGGDTPWISDGTPHQWIAPAEEANAANGRGLAAQSIDPEFLPSFLRGPGAINVPDMPDPGPGAMTYYFPNGQSGRMLWYHDHSIGMTRLNVYAGMASAYLLGDAVQDALISGGSATVNGKSATFQAVLPPAADTIPLVMQDRTFVPADVALQDARWNTSAWGAESDSWFPHVYETVQDPNQLNGFNAVGRWHWGPWFWPVFPALYDLPSGEYGDVTVTPEAWMDTAMVNGVAYPTLDVDPKTYRFQILNASNDRSMSFNLFVADDAQPFTDPVTGDVRLTEVKMVDAVIPADLCSGDQTRAVQPDGSICTPATWPTDGRAGGVPSPASQGPTLYQIGSEGGLLPQVAVIDPVPVNYNYDRGRITVLNVQTPALLLGNAERADVVVDFSQYAGKTLIVYSDSPAPMPAGDPRNDYFTNVGDQSTEGGAENTKPGYGPNTRTFMRIKVRAAAPAPALDVAALKAEIPKAYALSQETPVVGQKEYNTAFGTSWTDSGAYADIYAGSLKQPLFKYTPGTPNGGGFNSVKVTQIGSGYVSAPTVTFADSTVGNEVGAKAQATLKMSAITVTDPGAGYVSAPIVSIVAQSGGGSGAVAEARLAIDKITITNGGAGYTSAPAVRFSVPPTGGVQASGTAIVTNGRVTGVTLDNPGSGYVGAPTVSFQGGGATTTARATATGKISDVKLLSLDPMNPIVYNADGSIASLGAAGGGGYTDMSQVLINFNGGVAPAGGRAAIASASGSLFDVTMVNHGVNYTANTTIAFSGGGGSGAAAQVDTLNGGTATGSNLVKTKAIHELFEPTFGRMNAILAVEIPFTSALTQTTIPLAMIDAPTERFADGETQIWKITHNGVDTHPVHFHLLNVQLINRVGWDGWIDPPAPNELGWKETIRMNPLEDVIVAVRAKRPPLPGFGVPNSIRPMDPSQPIGSPYGFTQIDPNTGTPLSVVNEVMNYGWEYVWHCHILGHEENDFMRPIVFDANEAVPTAPGALTASANGSGSGVLLGWSDTSATEYQFRVLRATGAAGTVFTPIGTALANGGSYLDNTAQPGTSYRYQVVAVGANGEAASGIADITTPTGAPVVPAAVQATQLSADSVRLQWLDQSTDEAGFAVEVSVNGGAFAALTTVGSSAANVTATGITVTFDNAGAAVGSTYTYRVAAVNASGAASAYVNSNTVTVMGPPAAPNTLTAIVNSKTQVALNWIDGSTDESQFVIEASVNGGAFAAVSTLATPSAGASGGAVTTNVAVVNGNTYVFRVAASNTWGSSTYATSASVPVMIAPNAPTAQTVSVAGAAVTLNWLDNATDETSFVVEGSLNGGAYATVATVTRTAAQATDSATPVSTSVTAAAGTWTYRVRAIGAGGASANSDWANSVTVTATGPAAPTTLTAVLQSSTRVRLSWVDASTNETSFLIQQSVNGGAFTQIGTVNRSAAQGAASGGVLSSQPTVAAGNTYVFRVIARNASGSSAPADVTITVAVAPAANLAVAAVSATSARLSWTDGGPLETGYRVERSTDGVNWTVLSTTAANATGYTATGLTTGTTYQFRVTAVRTSGGVTTTATPVEVSYTVVAPPVPTAPSALAVNATAQRSVTLGWVDNANNETSYRVEACLGTCTDASTWVLAATSTASATQQTGTGARTLTVSRISANGNNRLAAATTYSFRVVAVGASGNSGVSNIVTATTLP</sequence>
<dbReference type="Gene3D" id="2.60.40.10">
    <property type="entry name" value="Immunoglobulins"/>
    <property type="match status" value="7"/>
</dbReference>
<dbReference type="CDD" id="cd13844">
    <property type="entry name" value="CuRO_1_BOD_CotA_like"/>
    <property type="match status" value="1"/>
</dbReference>
<name>B1Y6M0_LEPCP</name>
<evidence type="ECO:0000259" key="3">
    <source>
        <dbReference type="PROSITE" id="PS50853"/>
    </source>
</evidence>
<feature type="domain" description="Fibronectin type-III" evidence="3">
    <location>
        <begin position="1276"/>
        <end position="1367"/>
    </location>
</feature>
<evidence type="ECO:0000313" key="5">
    <source>
        <dbReference type="Proteomes" id="UP000001693"/>
    </source>
</evidence>
<dbReference type="PANTHER" id="PTHR48267">
    <property type="entry name" value="CUPREDOXIN SUPERFAMILY PROTEIN"/>
    <property type="match status" value="1"/>
</dbReference>
<dbReference type="STRING" id="395495.Lcho_3794"/>
<dbReference type="PANTHER" id="PTHR48267:SF1">
    <property type="entry name" value="BILIRUBIN OXIDASE"/>
    <property type="match status" value="1"/>
</dbReference>
<dbReference type="eggNOG" id="COG2132">
    <property type="taxonomic scope" value="Bacteria"/>
</dbReference>
<dbReference type="InterPro" id="IPR008972">
    <property type="entry name" value="Cupredoxin"/>
</dbReference>
<feature type="domain" description="Fibronectin type-III" evidence="3">
    <location>
        <begin position="1768"/>
        <end position="1862"/>
    </location>
</feature>
<dbReference type="GO" id="GO:0042597">
    <property type="term" value="C:periplasmic space"/>
    <property type="evidence" value="ECO:0007669"/>
    <property type="project" value="UniProtKB-SubCell"/>
</dbReference>
<dbReference type="SMART" id="SM00060">
    <property type="entry name" value="FN3"/>
    <property type="match status" value="7"/>
</dbReference>
<dbReference type="OrthoDB" id="9757546at2"/>
<dbReference type="InterPro" id="IPR003961">
    <property type="entry name" value="FN3_dom"/>
</dbReference>
<dbReference type="HOGENOM" id="CLU_001857_0_0_4"/>
<dbReference type="EMBL" id="CP001013">
    <property type="protein sequence ID" value="ACB36048.1"/>
    <property type="molecule type" value="Genomic_DNA"/>
</dbReference>
<dbReference type="CDD" id="cd00063">
    <property type="entry name" value="FN3"/>
    <property type="match status" value="2"/>
</dbReference>
<accession>B1Y6M0</accession>
<evidence type="ECO:0000256" key="1">
    <source>
        <dbReference type="ARBA" id="ARBA00004418"/>
    </source>
</evidence>
<evidence type="ECO:0000256" key="2">
    <source>
        <dbReference type="SAM" id="SignalP"/>
    </source>
</evidence>
<protein>
    <submittedName>
        <fullName evidence="4">Fibronectin type III domain protein</fullName>
    </submittedName>
</protein>
<feature type="signal peptide" evidence="2">
    <location>
        <begin position="1"/>
        <end position="31"/>
    </location>
</feature>
<organism evidence="4 5">
    <name type="scientific">Leptothrix cholodnii (strain ATCC 51168 / LMG 8142 / SP-6)</name>
    <name type="common">Leptothrix discophora (strain SP-6)</name>
    <dbReference type="NCBI Taxonomy" id="395495"/>
    <lineage>
        <taxon>Bacteria</taxon>
        <taxon>Pseudomonadati</taxon>
        <taxon>Pseudomonadota</taxon>
        <taxon>Betaproteobacteria</taxon>
        <taxon>Burkholderiales</taxon>
        <taxon>Sphaerotilaceae</taxon>
        <taxon>Leptothrix</taxon>
    </lineage>
</organism>
<dbReference type="InterPro" id="IPR013783">
    <property type="entry name" value="Ig-like_fold"/>
</dbReference>
<dbReference type="Pfam" id="PF00041">
    <property type="entry name" value="fn3"/>
    <property type="match status" value="1"/>
</dbReference>
<keyword evidence="2" id="KW-0732">Signal</keyword>
<comment type="subcellular location">
    <subcellularLocation>
        <location evidence="1">Periplasm</location>
    </subcellularLocation>
</comment>
<feature type="domain" description="Fibronectin type-III" evidence="3">
    <location>
        <begin position="1371"/>
        <end position="1471"/>
    </location>
</feature>
<feature type="chain" id="PRO_5002771228" evidence="2">
    <location>
        <begin position="32"/>
        <end position="1973"/>
    </location>
</feature>
<keyword evidence="5" id="KW-1185">Reference proteome</keyword>
<gene>
    <name evidence="4" type="ordered locus">Lcho_3794</name>
</gene>
<dbReference type="Proteomes" id="UP000001693">
    <property type="component" value="Chromosome"/>
</dbReference>
<dbReference type="SUPFAM" id="SSF49265">
    <property type="entry name" value="Fibronectin type III"/>
    <property type="match status" value="4"/>
</dbReference>
<dbReference type="KEGG" id="lch:Lcho_3794"/>